<dbReference type="InterPro" id="IPR011042">
    <property type="entry name" value="6-blade_b-propeller_TolB-like"/>
</dbReference>
<dbReference type="EMBL" id="JAANQT010000196">
    <property type="protein sequence ID" value="KAG1313402.1"/>
    <property type="molecule type" value="Genomic_DNA"/>
</dbReference>
<keyword evidence="7" id="KW-0812">Transmembrane</keyword>
<keyword evidence="2" id="KW-0378">Hydrolase</keyword>
<keyword evidence="3 6" id="KW-1015">Disulfide bond</keyword>
<dbReference type="SUPFAM" id="SSF63829">
    <property type="entry name" value="Calcium-dependent phosphotriesterase"/>
    <property type="match status" value="1"/>
</dbReference>
<feature type="disulfide bond" description="In form B" evidence="6">
    <location>
        <begin position="49"/>
        <end position="391"/>
    </location>
</feature>
<keyword evidence="5" id="KW-0106">Calcium</keyword>
<evidence type="ECO:0008006" key="10">
    <source>
        <dbReference type="Google" id="ProtNLM"/>
    </source>
</evidence>
<dbReference type="Gene3D" id="2.120.10.30">
    <property type="entry name" value="TolB, C-terminal domain"/>
    <property type="match status" value="1"/>
</dbReference>
<name>A0A9P6XGL1_RHIOR</name>
<evidence type="ECO:0000256" key="5">
    <source>
        <dbReference type="PIRSR" id="PIRSR602640-2"/>
    </source>
</evidence>
<protein>
    <recommendedName>
        <fullName evidence="10">Arylesterase</fullName>
    </recommendedName>
</protein>
<gene>
    <name evidence="8" type="ORF">G6F64_002281</name>
</gene>
<keyword evidence="7" id="KW-1133">Transmembrane helix</keyword>
<feature type="binding site" evidence="5">
    <location>
        <position position="184"/>
    </location>
    <ligand>
        <name>Ca(2+)</name>
        <dbReference type="ChEBI" id="CHEBI:29108"/>
        <label>1</label>
        <note>catalytic</note>
    </ligand>
</feature>
<keyword evidence="4" id="KW-0325">Glycoprotein</keyword>
<dbReference type="AlphaFoldDB" id="A0A9P6XGL1"/>
<evidence type="ECO:0000313" key="8">
    <source>
        <dbReference type="EMBL" id="KAG1313402.1"/>
    </source>
</evidence>
<comment type="caution">
    <text evidence="8">The sequence shown here is derived from an EMBL/GenBank/DDBJ whole genome shotgun (WGS) entry which is preliminary data.</text>
</comment>
<dbReference type="Proteomes" id="UP000716291">
    <property type="component" value="Unassembled WGS sequence"/>
</dbReference>
<dbReference type="PANTHER" id="PTHR11799:SF12">
    <property type="entry name" value="PARAOXONASE-RELATED"/>
    <property type="match status" value="1"/>
</dbReference>
<accession>A0A9P6XGL1</accession>
<evidence type="ECO:0000256" key="3">
    <source>
        <dbReference type="ARBA" id="ARBA00023157"/>
    </source>
</evidence>
<proteinExistence type="inferred from homology"/>
<keyword evidence="5" id="KW-0479">Metal-binding</keyword>
<comment type="similarity">
    <text evidence="1">Belongs to the paraoxonase family.</text>
</comment>
<organism evidence="8 9">
    <name type="scientific">Rhizopus oryzae</name>
    <name type="common">Mucormycosis agent</name>
    <name type="synonym">Rhizopus arrhizus var. delemar</name>
    <dbReference type="NCBI Taxonomy" id="64495"/>
    <lineage>
        <taxon>Eukaryota</taxon>
        <taxon>Fungi</taxon>
        <taxon>Fungi incertae sedis</taxon>
        <taxon>Mucoromycota</taxon>
        <taxon>Mucoromycotina</taxon>
        <taxon>Mucoromycetes</taxon>
        <taxon>Mucorales</taxon>
        <taxon>Mucorineae</taxon>
        <taxon>Rhizopodaceae</taxon>
        <taxon>Rhizopus</taxon>
    </lineage>
</organism>
<dbReference type="OrthoDB" id="5307922at2759"/>
<dbReference type="PANTHER" id="PTHR11799">
    <property type="entry name" value="PARAOXONASE"/>
    <property type="match status" value="1"/>
</dbReference>
<evidence type="ECO:0000256" key="1">
    <source>
        <dbReference type="ARBA" id="ARBA00008595"/>
    </source>
</evidence>
<evidence type="ECO:0000256" key="2">
    <source>
        <dbReference type="ARBA" id="ARBA00022801"/>
    </source>
</evidence>
<feature type="binding site" evidence="5">
    <location>
        <position position="250"/>
    </location>
    <ligand>
        <name>Ca(2+)</name>
        <dbReference type="ChEBI" id="CHEBI:29108"/>
        <label>1</label>
        <note>catalytic</note>
    </ligand>
</feature>
<comment type="cofactor">
    <cofactor evidence="5">
        <name>Ca(2+)</name>
        <dbReference type="ChEBI" id="CHEBI:29108"/>
    </cofactor>
    <text evidence="5">Binds 2 calcium ions per subunit.</text>
</comment>
<evidence type="ECO:0000313" key="9">
    <source>
        <dbReference type="Proteomes" id="UP000716291"/>
    </source>
</evidence>
<feature type="binding site" evidence="5">
    <location>
        <position position="132"/>
    </location>
    <ligand>
        <name>Ca(2+)</name>
        <dbReference type="ChEBI" id="CHEBI:29108"/>
        <label>1</label>
        <note>catalytic</note>
    </ligand>
</feature>
<keyword evidence="9" id="KW-1185">Reference proteome</keyword>
<dbReference type="InterPro" id="IPR051288">
    <property type="entry name" value="Serum_paraoxonase/arylesterase"/>
</dbReference>
<dbReference type="GO" id="GO:0004064">
    <property type="term" value="F:arylesterase activity"/>
    <property type="evidence" value="ECO:0007669"/>
    <property type="project" value="InterPro"/>
</dbReference>
<sequence length="393" mass="43931">MPPPPKDYWFHLKYWGIIIPIAFLVPFIYNSIEILGIFKEIKSYNIETCQKLLGPPGLDHCEDITLSNEPGVAYVSCDPLLAYRNKVMGFNRLKPGQPIENGAIWRVAYDQKPAVIEKLGSGSLKSYHPLGISFDVHPVTGEKTIFTINLADNEPPSIEVFTVDDVKQLVHKHTIRHQKIYNPNHVHVIQSEQFRADDGTPSFFFSNDHYFNIPLLKHIETYFLPWSNVGFYNARTGQVEKAVDGLLFANGVAGTDDVLFVAETSAGVVRQYKINRKTDIEGVPHISLDYLNKIKVSGVPDNLHYHPDKEMLVIALHPKPTEFYKRIAAVDPATAPYASSGVEVWDVSTGETKLILQDDGSLFSTSSGAVFDTKNSKLIVSGIYDKGLLVCDL</sequence>
<reference evidence="8" key="1">
    <citation type="journal article" date="2020" name="Microb. Genom.">
        <title>Genetic diversity of clinical and environmental Mucorales isolates obtained from an investigation of mucormycosis cases among solid organ transplant recipients.</title>
        <authorList>
            <person name="Nguyen M.H."/>
            <person name="Kaul D."/>
            <person name="Muto C."/>
            <person name="Cheng S.J."/>
            <person name="Richter R.A."/>
            <person name="Bruno V.M."/>
            <person name="Liu G."/>
            <person name="Beyhan S."/>
            <person name="Sundermann A.J."/>
            <person name="Mounaud S."/>
            <person name="Pasculle A.W."/>
            <person name="Nierman W.C."/>
            <person name="Driscoll E."/>
            <person name="Cumbie R."/>
            <person name="Clancy C.J."/>
            <person name="Dupont C.L."/>
        </authorList>
    </citation>
    <scope>NUCLEOTIDE SEQUENCE</scope>
    <source>
        <strain evidence="8">GL11</strain>
    </source>
</reference>
<dbReference type="GO" id="GO:0046872">
    <property type="term" value="F:metal ion binding"/>
    <property type="evidence" value="ECO:0007669"/>
    <property type="project" value="UniProtKB-KW"/>
</dbReference>
<evidence type="ECO:0000256" key="7">
    <source>
        <dbReference type="SAM" id="Phobius"/>
    </source>
</evidence>
<feature type="binding site" evidence="5">
    <location>
        <position position="302"/>
    </location>
    <ligand>
        <name>Ca(2+)</name>
        <dbReference type="ChEBI" id="CHEBI:29108"/>
        <label>1</label>
        <note>catalytic</note>
    </ligand>
</feature>
<dbReference type="Pfam" id="PF01731">
    <property type="entry name" value="Arylesterase"/>
    <property type="match status" value="1"/>
</dbReference>
<feature type="transmembrane region" description="Helical" evidence="7">
    <location>
        <begin position="12"/>
        <end position="32"/>
    </location>
</feature>
<feature type="binding site" evidence="5">
    <location>
        <position position="63"/>
    </location>
    <ligand>
        <name>Ca(2+)</name>
        <dbReference type="ChEBI" id="CHEBI:29108"/>
        <label>1</label>
        <note>catalytic</note>
    </ligand>
</feature>
<keyword evidence="7" id="KW-0472">Membrane</keyword>
<dbReference type="InterPro" id="IPR002640">
    <property type="entry name" value="Arylesterase"/>
</dbReference>
<feature type="binding site" evidence="5">
    <location>
        <position position="301"/>
    </location>
    <ligand>
        <name>Ca(2+)</name>
        <dbReference type="ChEBI" id="CHEBI:29108"/>
        <label>1</label>
        <note>catalytic</note>
    </ligand>
</feature>
<evidence type="ECO:0000256" key="6">
    <source>
        <dbReference type="PIRSR" id="PIRSR602640-3"/>
    </source>
</evidence>
<evidence type="ECO:0000256" key="4">
    <source>
        <dbReference type="ARBA" id="ARBA00023180"/>
    </source>
</evidence>